<comment type="caution">
    <text evidence="2">The sequence shown here is derived from an EMBL/GenBank/DDBJ whole genome shotgun (WGS) entry which is preliminary data.</text>
</comment>
<dbReference type="RefSeq" id="WP_330975552.1">
    <property type="nucleotide sequence ID" value="NZ_JAZGLY010000008.1"/>
</dbReference>
<gene>
    <name evidence="2" type="ORF">V2H41_12790</name>
</gene>
<keyword evidence="3" id="KW-1185">Reference proteome</keyword>
<protein>
    <recommendedName>
        <fullName evidence="4">DUF2269 family protein</fullName>
    </recommendedName>
</protein>
<accession>A0ABU7RJI1</accession>
<dbReference type="EMBL" id="JAZGLY010000008">
    <property type="protein sequence ID" value="MEE6188150.1"/>
    <property type="molecule type" value="Genomic_DNA"/>
</dbReference>
<feature type="transmembrane region" description="Helical" evidence="1">
    <location>
        <begin position="6"/>
        <end position="29"/>
    </location>
</feature>
<reference evidence="2 3" key="1">
    <citation type="submission" date="2024-01" db="EMBL/GenBank/DDBJ databases">
        <title>Niabella digestum sp. nov., isolated from waste digestion system.</title>
        <authorList>
            <person name="Zhang L."/>
        </authorList>
    </citation>
    <scope>NUCLEOTIDE SEQUENCE [LARGE SCALE GENOMIC DNA]</scope>
    <source>
        <strain evidence="2 3">A18</strain>
    </source>
</reference>
<keyword evidence="1" id="KW-0472">Membrane</keyword>
<feature type="transmembrane region" description="Helical" evidence="1">
    <location>
        <begin position="137"/>
        <end position="154"/>
    </location>
</feature>
<feature type="transmembrane region" description="Helical" evidence="1">
    <location>
        <begin position="58"/>
        <end position="80"/>
    </location>
</feature>
<sequence>MHTVYPILLSLHMVGFVLFIGTAFTDYLLFRKLRQAFFTDSDKAFFLYNIKNKISRNIHLAGILAVVSGVAMMAATKGIYSEQLWFQIKFPLAILSIVLFFIFTTRQRKWFNHTFKNDVLQPSERELMKFFAQQHRFYIIVMLILAVILIVSAFRF</sequence>
<dbReference type="Proteomes" id="UP001357452">
    <property type="component" value="Unassembled WGS sequence"/>
</dbReference>
<feature type="transmembrane region" description="Helical" evidence="1">
    <location>
        <begin position="86"/>
        <end position="103"/>
    </location>
</feature>
<evidence type="ECO:0000313" key="2">
    <source>
        <dbReference type="EMBL" id="MEE6188150.1"/>
    </source>
</evidence>
<keyword evidence="1" id="KW-1133">Transmembrane helix</keyword>
<keyword evidence="1" id="KW-0812">Transmembrane</keyword>
<organism evidence="2 3">
    <name type="scientific">Niabella digestorum</name>
    <dbReference type="NCBI Taxonomy" id="3117701"/>
    <lineage>
        <taxon>Bacteria</taxon>
        <taxon>Pseudomonadati</taxon>
        <taxon>Bacteroidota</taxon>
        <taxon>Chitinophagia</taxon>
        <taxon>Chitinophagales</taxon>
        <taxon>Chitinophagaceae</taxon>
        <taxon>Niabella</taxon>
    </lineage>
</organism>
<name>A0ABU7RJI1_9BACT</name>
<evidence type="ECO:0008006" key="4">
    <source>
        <dbReference type="Google" id="ProtNLM"/>
    </source>
</evidence>
<evidence type="ECO:0000313" key="3">
    <source>
        <dbReference type="Proteomes" id="UP001357452"/>
    </source>
</evidence>
<evidence type="ECO:0000256" key="1">
    <source>
        <dbReference type="SAM" id="Phobius"/>
    </source>
</evidence>
<proteinExistence type="predicted"/>